<feature type="domain" description="F-box" evidence="1">
    <location>
        <begin position="2"/>
        <end position="33"/>
    </location>
</feature>
<protein>
    <submittedName>
        <fullName evidence="3">Uncharacterized protein</fullName>
    </submittedName>
</protein>
<dbReference type="Proteomes" id="UP000479710">
    <property type="component" value="Unassembled WGS sequence"/>
</dbReference>
<dbReference type="Pfam" id="PF08268">
    <property type="entry name" value="FBA_3"/>
    <property type="match status" value="1"/>
</dbReference>
<evidence type="ECO:0000313" key="3">
    <source>
        <dbReference type="EMBL" id="KAF0930163.1"/>
    </source>
</evidence>
<dbReference type="Gene3D" id="1.20.1280.50">
    <property type="match status" value="1"/>
</dbReference>
<proteinExistence type="predicted"/>
<dbReference type="InterPro" id="IPR013187">
    <property type="entry name" value="F-box-assoc_dom_typ3"/>
</dbReference>
<gene>
    <name evidence="3" type="ORF">E2562_030317</name>
</gene>
<feature type="domain" description="F-box associated beta-propeller type 3" evidence="2">
    <location>
        <begin position="40"/>
        <end position="231"/>
    </location>
</feature>
<dbReference type="Pfam" id="PF00646">
    <property type="entry name" value="F-box"/>
    <property type="match status" value="1"/>
</dbReference>
<dbReference type="AlphaFoldDB" id="A0A6G1EZV7"/>
<evidence type="ECO:0000259" key="2">
    <source>
        <dbReference type="Pfam" id="PF08268"/>
    </source>
</evidence>
<reference evidence="3 4" key="1">
    <citation type="submission" date="2019-11" db="EMBL/GenBank/DDBJ databases">
        <title>Whole genome sequence of Oryza granulata.</title>
        <authorList>
            <person name="Li W."/>
        </authorList>
    </citation>
    <scope>NUCLEOTIDE SEQUENCE [LARGE SCALE GENOMIC DNA]</scope>
    <source>
        <strain evidence="4">cv. Menghai</strain>
        <tissue evidence="3">Leaf</tissue>
    </source>
</reference>
<accession>A0A6G1EZV7</accession>
<dbReference type="PANTHER" id="PTHR31672">
    <property type="entry name" value="BNACNNG10540D PROTEIN"/>
    <property type="match status" value="1"/>
</dbReference>
<keyword evidence="4" id="KW-1185">Reference proteome</keyword>
<dbReference type="OrthoDB" id="691505at2759"/>
<dbReference type="PANTHER" id="PTHR31672:SF13">
    <property type="entry name" value="F-BOX PROTEIN CPR30-LIKE"/>
    <property type="match status" value="1"/>
</dbReference>
<evidence type="ECO:0000313" key="4">
    <source>
        <dbReference type="Proteomes" id="UP000479710"/>
    </source>
</evidence>
<dbReference type="InterPro" id="IPR001810">
    <property type="entry name" value="F-box_dom"/>
</dbReference>
<dbReference type="InterPro" id="IPR050796">
    <property type="entry name" value="SCF_F-box_component"/>
</dbReference>
<dbReference type="InterPro" id="IPR017451">
    <property type="entry name" value="F-box-assoc_interact_dom"/>
</dbReference>
<sequence length="244" mass="27156">MVVEIMARLPVKSLVRFKSVCTGWRAMIGEPSFIHAHLRCSASSATHCDGLVLASTASKLYLLNPATRDAITLPAYGRSLVINYAAGLRLDTVTGKYKVVRSFYYRSMYPISRMGMEVFTVGEADARWRKTITDPPYPVRWMTALFVHGGHLFWCIDRRLCPDAPRGGLLRLSLQDEAFGVTILPNSLDVPALDDNVLVDVLHGELCVVHAVSDTAAVTIWTLSIAGGGVWRWERRYCIRRAVS</sequence>
<dbReference type="NCBIfam" id="TIGR01640">
    <property type="entry name" value="F_box_assoc_1"/>
    <property type="match status" value="1"/>
</dbReference>
<dbReference type="EMBL" id="SPHZ02000002">
    <property type="protein sequence ID" value="KAF0930163.1"/>
    <property type="molecule type" value="Genomic_DNA"/>
</dbReference>
<organism evidence="3 4">
    <name type="scientific">Oryza meyeriana var. granulata</name>
    <dbReference type="NCBI Taxonomy" id="110450"/>
    <lineage>
        <taxon>Eukaryota</taxon>
        <taxon>Viridiplantae</taxon>
        <taxon>Streptophyta</taxon>
        <taxon>Embryophyta</taxon>
        <taxon>Tracheophyta</taxon>
        <taxon>Spermatophyta</taxon>
        <taxon>Magnoliopsida</taxon>
        <taxon>Liliopsida</taxon>
        <taxon>Poales</taxon>
        <taxon>Poaceae</taxon>
        <taxon>BOP clade</taxon>
        <taxon>Oryzoideae</taxon>
        <taxon>Oryzeae</taxon>
        <taxon>Oryzinae</taxon>
        <taxon>Oryza</taxon>
        <taxon>Oryza meyeriana</taxon>
    </lineage>
</organism>
<dbReference type="InterPro" id="IPR036047">
    <property type="entry name" value="F-box-like_dom_sf"/>
</dbReference>
<name>A0A6G1EZV7_9ORYZ</name>
<evidence type="ECO:0000259" key="1">
    <source>
        <dbReference type="Pfam" id="PF00646"/>
    </source>
</evidence>
<dbReference type="SUPFAM" id="SSF81383">
    <property type="entry name" value="F-box domain"/>
    <property type="match status" value="1"/>
</dbReference>
<comment type="caution">
    <text evidence="3">The sequence shown here is derived from an EMBL/GenBank/DDBJ whole genome shotgun (WGS) entry which is preliminary data.</text>
</comment>